<proteinExistence type="predicted"/>
<dbReference type="OrthoDB" id="10065482at2759"/>
<protein>
    <submittedName>
        <fullName evidence="1">Uncharacterized protein</fullName>
    </submittedName>
</protein>
<accession>A0A7D9M7Y9</accession>
<dbReference type="EMBL" id="CACRXK020033989">
    <property type="protein sequence ID" value="CAB4044110.1"/>
    <property type="molecule type" value="Genomic_DNA"/>
</dbReference>
<dbReference type="AlphaFoldDB" id="A0A7D9M7Y9"/>
<name>A0A7D9M7Y9_PARCT</name>
<evidence type="ECO:0000313" key="1">
    <source>
        <dbReference type="EMBL" id="CAB4044110.1"/>
    </source>
</evidence>
<gene>
    <name evidence="1" type="ORF">PACLA_8A038117</name>
</gene>
<dbReference type="Proteomes" id="UP001152795">
    <property type="component" value="Unassembled WGS sequence"/>
</dbReference>
<reference evidence="1" key="1">
    <citation type="submission" date="2020-04" db="EMBL/GenBank/DDBJ databases">
        <authorList>
            <person name="Alioto T."/>
            <person name="Alioto T."/>
            <person name="Gomez Garrido J."/>
        </authorList>
    </citation>
    <scope>NUCLEOTIDE SEQUENCE</scope>
    <source>
        <strain evidence="1">A484AB</strain>
    </source>
</reference>
<organism evidence="1 2">
    <name type="scientific">Paramuricea clavata</name>
    <name type="common">Red gorgonian</name>
    <name type="synonym">Violescent sea-whip</name>
    <dbReference type="NCBI Taxonomy" id="317549"/>
    <lineage>
        <taxon>Eukaryota</taxon>
        <taxon>Metazoa</taxon>
        <taxon>Cnidaria</taxon>
        <taxon>Anthozoa</taxon>
        <taxon>Octocorallia</taxon>
        <taxon>Malacalcyonacea</taxon>
        <taxon>Plexauridae</taxon>
        <taxon>Paramuricea</taxon>
    </lineage>
</organism>
<sequence length="673" mass="75790">MVQAFECYLHKRTRDLLTTPLPSTGLPPHFGTTSDKSTPIHVSNHAIMILVMLNGMKTAIPVDAPAVYSFSEAGLKGGTADELAEQVISALVKTLKLPNNALSSLMAHQADGQYQSRMFLQTLKSSTQGDNKEDLLAAHDIFFVIPWDTAHWMDLCMVDIRESSEFLRRFIKRANQFNTMYGRGKGHAEYQGVAKQNSLKAHVTKVYATTRFASSSFSQFESIYESYEALCKAFSAIRETDDEDEEMKYMIKGRDFCLDLCGIIDILSKPMEMMIKSQSLDQYLWSVTKWWPKVKAILLAMKRGPTGQLSDIRKVTVRKQLFPKLWKHYEDLNEEDSVDCIFKGVQLLPGWMVVDTAEQADSISKKKRKVIEWSERTVDDCLKDLVILCENATDGMDSRYATSVSEAAHILGRLHLPDVVSLVQGLNGRFTARQVAARDVCGNGFRSFYTYVCSLAHIKRLAKEEEELKLLPALSCKPRASSVQGQGTHSQAPLKEFTVKSEDQEIDEKFVFTYDDSVCTARLDQAKAFSTFYTNEAIYQAAGKEFCIALDVALAMSGSEAVVESYYSVMNTQSKAGGQLNDTLTQRTNVDWCFPMPLQCVETIREAASLYLDGNKEIGLPRHHIPVFVDERGRALNKYAHGSKVLNRLVSSSRTDYFVLNEKDRDYKKSILK</sequence>
<keyword evidence="2" id="KW-1185">Reference proteome</keyword>
<comment type="caution">
    <text evidence="1">The sequence shown here is derived from an EMBL/GenBank/DDBJ whole genome shotgun (WGS) entry which is preliminary data.</text>
</comment>
<evidence type="ECO:0000313" key="2">
    <source>
        <dbReference type="Proteomes" id="UP001152795"/>
    </source>
</evidence>